<name>A0A6H5IS87_9HYME</name>
<dbReference type="Proteomes" id="UP000479190">
    <property type="component" value="Unassembled WGS sequence"/>
</dbReference>
<evidence type="ECO:0000313" key="1">
    <source>
        <dbReference type="EMBL" id="CAB0040245.1"/>
    </source>
</evidence>
<organism evidence="1 2">
    <name type="scientific">Trichogramma brassicae</name>
    <dbReference type="NCBI Taxonomy" id="86971"/>
    <lineage>
        <taxon>Eukaryota</taxon>
        <taxon>Metazoa</taxon>
        <taxon>Ecdysozoa</taxon>
        <taxon>Arthropoda</taxon>
        <taxon>Hexapoda</taxon>
        <taxon>Insecta</taxon>
        <taxon>Pterygota</taxon>
        <taxon>Neoptera</taxon>
        <taxon>Endopterygota</taxon>
        <taxon>Hymenoptera</taxon>
        <taxon>Apocrita</taxon>
        <taxon>Proctotrupomorpha</taxon>
        <taxon>Chalcidoidea</taxon>
        <taxon>Trichogrammatidae</taxon>
        <taxon>Trichogramma</taxon>
    </lineage>
</organism>
<keyword evidence="2" id="KW-1185">Reference proteome</keyword>
<reference evidence="1 2" key="1">
    <citation type="submission" date="2020-02" db="EMBL/GenBank/DDBJ databases">
        <authorList>
            <person name="Ferguson B K."/>
        </authorList>
    </citation>
    <scope>NUCLEOTIDE SEQUENCE [LARGE SCALE GENOMIC DNA]</scope>
</reference>
<sequence length="184" mass="21300">MQINANISRAQCKSPFGWSYKPIVQFDDTAVSTSKNSHTCDELHSKRNAIATCSHVSHQKNVWTRNVCVARAELNVSFFVPVIRTNTYSASRTNTNEKQWIVFYQLREKDDQDDVDQDDDGRDTNKLPELPKVKTMVTEEDYLKLRKCLNKSIDTEPALQFFLQHYDGNGENLKLLFMFIDDID</sequence>
<protein>
    <submittedName>
        <fullName evidence="1">Uncharacterized protein</fullName>
    </submittedName>
</protein>
<dbReference type="EMBL" id="CADCXV010001013">
    <property type="protein sequence ID" value="CAB0040245.1"/>
    <property type="molecule type" value="Genomic_DNA"/>
</dbReference>
<dbReference type="AlphaFoldDB" id="A0A6H5IS87"/>
<gene>
    <name evidence="1" type="ORF">TBRA_LOCUS11973</name>
</gene>
<accession>A0A6H5IS87</accession>
<evidence type="ECO:0000313" key="2">
    <source>
        <dbReference type="Proteomes" id="UP000479190"/>
    </source>
</evidence>
<proteinExistence type="predicted"/>